<name>A0A4R1YSU8_9RHOB</name>
<accession>A0A4R1YSU8</accession>
<comment type="caution">
    <text evidence="1">The sequence shown here is derived from an EMBL/GenBank/DDBJ whole genome shotgun (WGS) entry which is preliminary data.</text>
</comment>
<dbReference type="EMBL" id="SLVM01000015">
    <property type="protein sequence ID" value="TCM82720.1"/>
    <property type="molecule type" value="Genomic_DNA"/>
</dbReference>
<organism evidence="1 2">
    <name type="scientific">Rhodovulum steppense</name>
    <dbReference type="NCBI Taxonomy" id="540251"/>
    <lineage>
        <taxon>Bacteria</taxon>
        <taxon>Pseudomonadati</taxon>
        <taxon>Pseudomonadota</taxon>
        <taxon>Alphaproteobacteria</taxon>
        <taxon>Rhodobacterales</taxon>
        <taxon>Paracoccaceae</taxon>
        <taxon>Rhodovulum</taxon>
    </lineage>
</organism>
<dbReference type="Pfam" id="PF03695">
    <property type="entry name" value="UPF0149"/>
    <property type="match status" value="1"/>
</dbReference>
<dbReference type="RefSeq" id="WP_132695582.1">
    <property type="nucleotide sequence ID" value="NZ_SLVM01000015.1"/>
</dbReference>
<protein>
    <submittedName>
        <fullName evidence="1">Uncharacterized protein UPF0149</fullName>
    </submittedName>
</protein>
<sequence length="682" mass="71418">MTDRSKPLINAIANAPDEATHARLLRDGARVLLADPATIANVAAAAADPEDDATTQAAAALLSSALDEARMAAENDAPEGAALLDAVAAAITAQDSTQPLALAQRLRLARIYARAGLAPPLFATLTADVMAEAGAASEDMPDLNALLDPILKEIGDEPLQVHAALGELLAGLPAELAAMLVSMILARPGAVEARLGLYWLLDPQADLRLAAATALLSRAEAGLLDPDLATLLPAIRKWLPDDSTRAALDGTIRRQMRRGMAQTGAPTAKIHRAAASLPDGAGAQSLIVAVQTGSRRGVAMAMLKQGHGVKDAFIIPCASATEQRQMLAGVLDEIETFDISPDALAAALARGLGEGLALGHLPAPGIVDLAESLGLAALIPAAAETEDILASIGAAEALAGLPAAHRIELVKTSADWIEFFDQADSWFLDTGTLRAAITRARTDKGREAAVWKHLGTRRDWWARHFAVSAATLKAASEVHPMLWLSFAAVAQALLDGRSLKSIPIMTEIVAMTLEAHSEREGNAAPVPRREEHDGVGSLLAHAGVTEAYLHGYLAALAITPLETEPEAWLGALVGGIEFPGQGALDQLMEFVVVQANLADDDAGDPETTARALAALNEDGLRDWATGFNDLVAATRQSWPTKSLAADDKRVLRDIGLIAKGGDGTTLRAVLPSWVARRHALRK</sequence>
<keyword evidence="2" id="KW-1185">Reference proteome</keyword>
<dbReference type="InterPro" id="IPR011978">
    <property type="entry name" value="YgfB-like"/>
</dbReference>
<reference evidence="1 2" key="1">
    <citation type="submission" date="2019-03" db="EMBL/GenBank/DDBJ databases">
        <title>Genomic Encyclopedia of Type Strains, Phase IV (KMG-IV): sequencing the most valuable type-strain genomes for metagenomic binning, comparative biology and taxonomic classification.</title>
        <authorList>
            <person name="Goeker M."/>
        </authorList>
    </citation>
    <scope>NUCLEOTIDE SEQUENCE [LARGE SCALE GENOMIC DNA]</scope>
    <source>
        <strain evidence="1 2">DSM 21153</strain>
    </source>
</reference>
<evidence type="ECO:0000313" key="2">
    <source>
        <dbReference type="Proteomes" id="UP000295277"/>
    </source>
</evidence>
<gene>
    <name evidence="1" type="ORF">EV216_11584</name>
</gene>
<proteinExistence type="predicted"/>
<dbReference type="SUPFAM" id="SSF101327">
    <property type="entry name" value="YgfB-like"/>
    <property type="match status" value="1"/>
</dbReference>
<dbReference type="AlphaFoldDB" id="A0A4R1YSU8"/>
<dbReference type="Proteomes" id="UP000295277">
    <property type="component" value="Unassembled WGS sequence"/>
</dbReference>
<evidence type="ECO:0000313" key="1">
    <source>
        <dbReference type="EMBL" id="TCM82720.1"/>
    </source>
</evidence>
<dbReference type="InterPro" id="IPR036255">
    <property type="entry name" value="YgfB-like_sf"/>
</dbReference>
<dbReference type="OrthoDB" id="7647056at2"/>